<feature type="transmembrane region" description="Helical" evidence="1">
    <location>
        <begin position="148"/>
        <end position="167"/>
    </location>
</feature>
<keyword evidence="1" id="KW-0472">Membrane</keyword>
<evidence type="ECO:0000313" key="2">
    <source>
        <dbReference type="EMBL" id="BBL72148.1"/>
    </source>
</evidence>
<dbReference type="PANTHER" id="PTHR31610">
    <property type="entry name" value="SLR0360 PROTEIN"/>
    <property type="match status" value="1"/>
</dbReference>
<organism evidence="2 3">
    <name type="scientific">Methylogaea oryzae</name>
    <dbReference type="NCBI Taxonomy" id="1295382"/>
    <lineage>
        <taxon>Bacteria</taxon>
        <taxon>Pseudomonadati</taxon>
        <taxon>Pseudomonadota</taxon>
        <taxon>Gammaproteobacteria</taxon>
        <taxon>Methylococcales</taxon>
        <taxon>Methylococcaceae</taxon>
        <taxon>Methylogaea</taxon>
    </lineage>
</organism>
<feature type="transmembrane region" description="Helical" evidence="1">
    <location>
        <begin position="12"/>
        <end position="34"/>
    </location>
</feature>
<feature type="transmembrane region" description="Helical" evidence="1">
    <location>
        <begin position="81"/>
        <end position="103"/>
    </location>
</feature>
<feature type="transmembrane region" description="Helical" evidence="1">
    <location>
        <begin position="240"/>
        <end position="264"/>
    </location>
</feature>
<feature type="transmembrane region" description="Helical" evidence="1">
    <location>
        <begin position="115"/>
        <end position="136"/>
    </location>
</feature>
<keyword evidence="1" id="KW-1133">Transmembrane helix</keyword>
<feature type="transmembrane region" description="Helical" evidence="1">
    <location>
        <begin position="201"/>
        <end position="220"/>
    </location>
</feature>
<feature type="transmembrane region" description="Helical" evidence="1">
    <location>
        <begin position="458"/>
        <end position="479"/>
    </location>
</feature>
<name>A0A8D5AI50_9GAMM</name>
<feature type="transmembrane region" description="Helical" evidence="1">
    <location>
        <begin position="350"/>
        <end position="367"/>
    </location>
</feature>
<dbReference type="Proteomes" id="UP000824988">
    <property type="component" value="Chromosome"/>
</dbReference>
<dbReference type="AlphaFoldDB" id="A0A8D5AI50"/>
<evidence type="ECO:0000313" key="3">
    <source>
        <dbReference type="Proteomes" id="UP000824988"/>
    </source>
</evidence>
<accession>A0A8D5AI50</accession>
<gene>
    <name evidence="2" type="ORF">MoryE10_27540</name>
</gene>
<dbReference type="PANTHER" id="PTHR31610:SF0">
    <property type="entry name" value="SLC26A_SULP TRANSPORTER DOMAIN-CONTAINING PROTEIN"/>
    <property type="match status" value="1"/>
</dbReference>
<evidence type="ECO:0000256" key="1">
    <source>
        <dbReference type="SAM" id="Phobius"/>
    </source>
</evidence>
<keyword evidence="3" id="KW-1185">Reference proteome</keyword>
<feature type="transmembrane region" description="Helical" evidence="1">
    <location>
        <begin position="173"/>
        <end position="189"/>
    </location>
</feature>
<dbReference type="KEGG" id="moz:MoryE10_27540"/>
<feature type="transmembrane region" description="Helical" evidence="1">
    <location>
        <begin position="40"/>
        <end position="60"/>
    </location>
</feature>
<reference evidence="2" key="1">
    <citation type="submission" date="2019-06" db="EMBL/GenBank/DDBJ databases">
        <title>Complete genome sequence of Methylogaea oryzae strain JCM16910.</title>
        <authorList>
            <person name="Asakawa S."/>
        </authorList>
    </citation>
    <scope>NUCLEOTIDE SEQUENCE</scope>
    <source>
        <strain evidence="2">E10</strain>
    </source>
</reference>
<feature type="transmembrane region" description="Helical" evidence="1">
    <location>
        <begin position="491"/>
        <end position="511"/>
    </location>
</feature>
<dbReference type="RefSeq" id="WP_221047386.1">
    <property type="nucleotide sequence ID" value="NZ_AP019782.1"/>
</dbReference>
<sequence length="523" mass="54288">MPWLVRGDIDGFFGLALDNLVQLLVIVGLCGGLLGFPAELLYGHILPGVAVSLLVGNGFYAWQAKKLAESTGRTDVCALPYGINTVSLFAFVFLVMLPAKLAAQAAGAADPARTAWQAGLLACFGSGLIEFGGAFVAEKLRKATPRAALLSTLAGIALGFIALGFLFRAYAHPVVGLTTLGVILLTYFGRVRFKGGLPGGLVAVLLGTMLAWLSGVAPVGPSPSGAGWHWPVPVLGDLLASMRADLLTAYLSVIIPMGLFNLLGSLQNIESAEAAGDRYSTESSLAMNGLSTLAACAFGSCFPTTIYIGHPGWKALGARAGYSVLNCVFITFICLTGTLSYIAWAVPVDAGMAIMLWIGIVMAAQAFSATPTAHGPAVVLGILPGIAAWGALMAKSGLRAAGYGTPDGPAFSPALLDAFHQADVWIHGAFALEQGAIFTSTILAAVTVAVIERRFLQAAAWCGVAALLSSLGLMHSYLWTPADTALSLTPAWPWAQAYALMGLVFFAARWVTVADDAAADGHR</sequence>
<proteinExistence type="predicted"/>
<dbReference type="EMBL" id="AP019782">
    <property type="protein sequence ID" value="BBL72148.1"/>
    <property type="molecule type" value="Genomic_DNA"/>
</dbReference>
<feature type="transmembrane region" description="Helical" evidence="1">
    <location>
        <begin position="373"/>
        <end position="392"/>
    </location>
</feature>
<protein>
    <submittedName>
        <fullName evidence="2">Permease</fullName>
    </submittedName>
</protein>
<keyword evidence="1" id="KW-0812">Transmembrane</keyword>
<feature type="transmembrane region" description="Helical" evidence="1">
    <location>
        <begin position="320"/>
        <end position="343"/>
    </location>
</feature>